<dbReference type="PANTHER" id="PTHR11686">
    <property type="entry name" value="GAMMA GLUTAMYL TRANSPEPTIDASE"/>
    <property type="match status" value="1"/>
</dbReference>
<feature type="transmembrane region" description="Helical" evidence="1">
    <location>
        <begin position="35"/>
        <end position="57"/>
    </location>
</feature>
<dbReference type="Proteomes" id="UP001516400">
    <property type="component" value="Unassembled WGS sequence"/>
</dbReference>
<dbReference type="Gene3D" id="3.60.20.40">
    <property type="match status" value="1"/>
</dbReference>
<dbReference type="InterPro" id="IPR000101">
    <property type="entry name" value="GGT_peptidase"/>
</dbReference>
<sequence length="472" mass="52075">MQRDNIPEELTREDLPLKANKKTSTCEEYLGGSKFINISFGTLSVIITAALIIQIYYGDYQVEPHGSVATDSLECSEVGTTILKKGGNAIDAAIASAFCLSVFAPHTTGLDADGQLLLYNHRTRAAAILVDFSDLPISTDLPRLVLGLAYCHKKYGSLPWKELVEPSIKFAREGFLVSRVLVQSIQLRGAEDLFGRLEPSQLVKVEKLGETLQNIADITEKQFDSFISPDNSPVEIDAYKFQFKRHSIYVPNVPSIGPMLSILLQQIEKLNFTLEDSKSTLYHYKMGEITQIVYKDFQVGYKFHEGTSSNVAVVDKNENYVSLITGLASLFGSMEMTSSGYIMNDKPKGVLCSRLPIIIVDSHHVCGKRIILGANSIALAAQIISYFLVNDENTTASIENPRFSMAANGTIGIESSHYPYFDKGTLQYLKALSSTEYLLTEPYQSVNVVEKIGDLLSSHSDSRSGGIASRFK</sequence>
<protein>
    <submittedName>
        <fullName evidence="2">Uncharacterized protein</fullName>
    </submittedName>
</protein>
<keyword evidence="1" id="KW-0472">Membrane</keyword>
<accession>A0ABD2NEZ0</accession>
<dbReference type="PRINTS" id="PR01210">
    <property type="entry name" value="GGTRANSPTASE"/>
</dbReference>
<keyword evidence="1" id="KW-0812">Transmembrane</keyword>
<proteinExistence type="predicted"/>
<organism evidence="2 3">
    <name type="scientific">Cryptolaemus montrouzieri</name>
    <dbReference type="NCBI Taxonomy" id="559131"/>
    <lineage>
        <taxon>Eukaryota</taxon>
        <taxon>Metazoa</taxon>
        <taxon>Ecdysozoa</taxon>
        <taxon>Arthropoda</taxon>
        <taxon>Hexapoda</taxon>
        <taxon>Insecta</taxon>
        <taxon>Pterygota</taxon>
        <taxon>Neoptera</taxon>
        <taxon>Endopterygota</taxon>
        <taxon>Coleoptera</taxon>
        <taxon>Polyphaga</taxon>
        <taxon>Cucujiformia</taxon>
        <taxon>Coccinelloidea</taxon>
        <taxon>Coccinellidae</taxon>
        <taxon>Scymninae</taxon>
        <taxon>Scymnini</taxon>
        <taxon>Cryptolaemus</taxon>
    </lineage>
</organism>
<keyword evidence="1" id="KW-1133">Transmembrane helix</keyword>
<keyword evidence="3" id="KW-1185">Reference proteome</keyword>
<dbReference type="EMBL" id="JABFTP020000103">
    <property type="protein sequence ID" value="KAL3277169.1"/>
    <property type="molecule type" value="Genomic_DNA"/>
</dbReference>
<dbReference type="SUPFAM" id="SSF56235">
    <property type="entry name" value="N-terminal nucleophile aminohydrolases (Ntn hydrolases)"/>
    <property type="match status" value="1"/>
</dbReference>
<dbReference type="PANTHER" id="PTHR11686:SF9">
    <property type="entry name" value="RE13973P"/>
    <property type="match status" value="1"/>
</dbReference>
<dbReference type="InterPro" id="IPR043137">
    <property type="entry name" value="GGT_ssub_C"/>
</dbReference>
<evidence type="ECO:0000313" key="3">
    <source>
        <dbReference type="Proteomes" id="UP001516400"/>
    </source>
</evidence>
<name>A0ABD2NEZ0_9CUCU</name>
<dbReference type="AlphaFoldDB" id="A0ABD2NEZ0"/>
<reference evidence="2 3" key="1">
    <citation type="journal article" date="2021" name="BMC Biol.">
        <title>Horizontally acquired antibacterial genes associated with adaptive radiation of ladybird beetles.</title>
        <authorList>
            <person name="Li H.S."/>
            <person name="Tang X.F."/>
            <person name="Huang Y.H."/>
            <person name="Xu Z.Y."/>
            <person name="Chen M.L."/>
            <person name="Du X.Y."/>
            <person name="Qiu B.Y."/>
            <person name="Chen P.T."/>
            <person name="Zhang W."/>
            <person name="Slipinski A."/>
            <person name="Escalona H.E."/>
            <person name="Waterhouse R.M."/>
            <person name="Zwick A."/>
            <person name="Pang H."/>
        </authorList>
    </citation>
    <scope>NUCLEOTIDE SEQUENCE [LARGE SCALE GENOMIC DNA]</scope>
    <source>
        <strain evidence="2">SYSU2018</strain>
    </source>
</reference>
<evidence type="ECO:0000313" key="2">
    <source>
        <dbReference type="EMBL" id="KAL3277169.1"/>
    </source>
</evidence>
<dbReference type="InterPro" id="IPR029055">
    <property type="entry name" value="Ntn_hydrolases_N"/>
</dbReference>
<evidence type="ECO:0000256" key="1">
    <source>
        <dbReference type="SAM" id="Phobius"/>
    </source>
</evidence>
<gene>
    <name evidence="2" type="ORF">HHI36_012521</name>
</gene>
<comment type="caution">
    <text evidence="2">The sequence shown here is derived from an EMBL/GenBank/DDBJ whole genome shotgun (WGS) entry which is preliminary data.</text>
</comment>
<dbReference type="Pfam" id="PF01019">
    <property type="entry name" value="G_glu_transpept"/>
    <property type="match status" value="2"/>
</dbReference>